<dbReference type="FunFam" id="3.90.740.10:FF:000005">
    <property type="entry name" value="Valine--tRNA ligase, mitochondrial"/>
    <property type="match status" value="1"/>
</dbReference>
<dbReference type="GO" id="GO:0006438">
    <property type="term" value="P:valyl-tRNA aminoacylation"/>
    <property type="evidence" value="ECO:0007669"/>
    <property type="project" value="UniProtKB-UniRule"/>
</dbReference>
<evidence type="ECO:0000256" key="9">
    <source>
        <dbReference type="ARBA" id="ARBA00023146"/>
    </source>
</evidence>
<evidence type="ECO:0000259" key="15">
    <source>
        <dbReference type="Pfam" id="PF10458"/>
    </source>
</evidence>
<dbReference type="Gene3D" id="3.90.740.10">
    <property type="entry name" value="Valyl/Leucyl/Isoleucyl-tRNA synthetase, editing domain"/>
    <property type="match status" value="1"/>
</dbReference>
<evidence type="ECO:0000259" key="13">
    <source>
        <dbReference type="Pfam" id="PF00133"/>
    </source>
</evidence>
<dbReference type="PANTHER" id="PTHR11946">
    <property type="entry name" value="VALYL-TRNA SYNTHETASES"/>
    <property type="match status" value="1"/>
</dbReference>
<dbReference type="PRINTS" id="PR00986">
    <property type="entry name" value="TRNASYNTHVAL"/>
</dbReference>
<feature type="coiled-coil region" evidence="12">
    <location>
        <begin position="800"/>
        <end position="862"/>
    </location>
</feature>
<keyword evidence="4 12" id="KW-0436">Ligase</keyword>
<dbReference type="GO" id="GO:0005524">
    <property type="term" value="F:ATP binding"/>
    <property type="evidence" value="ECO:0007669"/>
    <property type="project" value="UniProtKB-UniRule"/>
</dbReference>
<feature type="short sequence motif" description="'KMSKS' region" evidence="12">
    <location>
        <begin position="521"/>
        <end position="525"/>
    </location>
</feature>
<comment type="domain">
    <text evidence="12">The C-terminal coiled-coil domain is crucial for aminoacylation activity.</text>
</comment>
<dbReference type="NCBIfam" id="NF004349">
    <property type="entry name" value="PRK05729.1"/>
    <property type="match status" value="1"/>
</dbReference>
<accession>A0A2N5ZM92</accession>
<dbReference type="AlphaFoldDB" id="A0A2N5ZM92"/>
<dbReference type="InterPro" id="IPR009080">
    <property type="entry name" value="tRNAsynth_Ia_anticodon-bd"/>
</dbReference>
<evidence type="ECO:0000256" key="5">
    <source>
        <dbReference type="ARBA" id="ARBA00022741"/>
    </source>
</evidence>
<dbReference type="GO" id="GO:0004832">
    <property type="term" value="F:valine-tRNA ligase activity"/>
    <property type="evidence" value="ECO:0007669"/>
    <property type="project" value="UniProtKB-UniRule"/>
</dbReference>
<evidence type="ECO:0000256" key="3">
    <source>
        <dbReference type="ARBA" id="ARBA00022490"/>
    </source>
</evidence>
<keyword evidence="7 12" id="KW-0648">Protein biosynthesis</keyword>
<dbReference type="Pfam" id="PF08264">
    <property type="entry name" value="Anticodon_1"/>
    <property type="match status" value="1"/>
</dbReference>
<feature type="domain" description="Valyl-tRNA synthetase tRNA-binding arm" evidence="15">
    <location>
        <begin position="802"/>
        <end position="866"/>
    </location>
</feature>
<dbReference type="SUPFAM" id="SSF50677">
    <property type="entry name" value="ValRS/IleRS/LeuRS editing domain"/>
    <property type="match status" value="1"/>
</dbReference>
<comment type="function">
    <text evidence="12">Catalyzes the attachment of valine to tRNA(Val). As ValRS can inadvertently accommodate and process structurally similar amino acids such as threonine, to avoid such errors, it has a 'posttransfer' editing activity that hydrolyzes mischarged Thr-tRNA(Val) in a tRNA-dependent manner.</text>
</comment>
<dbReference type="PROSITE" id="PS00178">
    <property type="entry name" value="AA_TRNA_LIGASE_I"/>
    <property type="match status" value="1"/>
</dbReference>
<comment type="domain">
    <text evidence="12">ValRS has two distinct active sites: one for aminoacylation and one for editing. The misactivated threonine is translocated from the active site to the editing site.</text>
</comment>
<dbReference type="NCBIfam" id="TIGR00422">
    <property type="entry name" value="valS"/>
    <property type="match status" value="1"/>
</dbReference>
<evidence type="ECO:0000256" key="2">
    <source>
        <dbReference type="ARBA" id="ARBA00011245"/>
    </source>
</evidence>
<dbReference type="PANTHER" id="PTHR11946:SF93">
    <property type="entry name" value="VALINE--TRNA LIGASE, CHLOROPLASTIC_MITOCHONDRIAL 2"/>
    <property type="match status" value="1"/>
</dbReference>
<feature type="short sequence motif" description="'HIGH' region" evidence="12">
    <location>
        <begin position="42"/>
        <end position="52"/>
    </location>
</feature>
<evidence type="ECO:0000256" key="6">
    <source>
        <dbReference type="ARBA" id="ARBA00022840"/>
    </source>
</evidence>
<dbReference type="Pfam" id="PF00133">
    <property type="entry name" value="tRNA-synt_1"/>
    <property type="match status" value="1"/>
</dbReference>
<dbReference type="Gene3D" id="3.40.50.620">
    <property type="entry name" value="HUPs"/>
    <property type="match status" value="2"/>
</dbReference>
<dbReference type="GO" id="GO:0002161">
    <property type="term" value="F:aminoacyl-tRNA deacylase activity"/>
    <property type="evidence" value="ECO:0007669"/>
    <property type="project" value="InterPro"/>
</dbReference>
<evidence type="ECO:0000256" key="7">
    <source>
        <dbReference type="ARBA" id="ARBA00022917"/>
    </source>
</evidence>
<comment type="catalytic activity">
    <reaction evidence="10 12">
        <text>tRNA(Val) + L-valine + ATP = L-valyl-tRNA(Val) + AMP + diphosphate</text>
        <dbReference type="Rhea" id="RHEA:10704"/>
        <dbReference type="Rhea" id="RHEA-COMP:9672"/>
        <dbReference type="Rhea" id="RHEA-COMP:9708"/>
        <dbReference type="ChEBI" id="CHEBI:30616"/>
        <dbReference type="ChEBI" id="CHEBI:33019"/>
        <dbReference type="ChEBI" id="CHEBI:57762"/>
        <dbReference type="ChEBI" id="CHEBI:78442"/>
        <dbReference type="ChEBI" id="CHEBI:78537"/>
        <dbReference type="ChEBI" id="CHEBI:456215"/>
        <dbReference type="EC" id="6.1.1.9"/>
    </reaction>
</comment>
<comment type="caution">
    <text evidence="16">The sequence shown here is derived from an EMBL/GenBank/DDBJ whole genome shotgun (WGS) entry which is preliminary data.</text>
</comment>
<dbReference type="FunFam" id="3.40.50.620:FF:000032">
    <property type="entry name" value="Valine--tRNA ligase"/>
    <property type="match status" value="1"/>
</dbReference>
<dbReference type="FunFam" id="3.40.50.620:FF:000098">
    <property type="entry name" value="Valine--tRNA ligase"/>
    <property type="match status" value="1"/>
</dbReference>
<dbReference type="Gene3D" id="1.10.287.380">
    <property type="entry name" value="Valyl-tRNA synthetase, C-terminal domain"/>
    <property type="match status" value="1"/>
</dbReference>
<dbReference type="InterPro" id="IPR013155">
    <property type="entry name" value="M/V/L/I-tRNA-synth_anticd-bd"/>
</dbReference>
<evidence type="ECO:0000259" key="14">
    <source>
        <dbReference type="Pfam" id="PF08264"/>
    </source>
</evidence>
<evidence type="ECO:0000313" key="17">
    <source>
        <dbReference type="Proteomes" id="UP000234857"/>
    </source>
</evidence>
<dbReference type="CDD" id="cd00817">
    <property type="entry name" value="ValRS_core"/>
    <property type="match status" value="1"/>
</dbReference>
<organism evidence="16 17">
    <name type="scientific">Muiribacterium halophilum</name>
    <dbReference type="NCBI Taxonomy" id="2053465"/>
    <lineage>
        <taxon>Bacteria</taxon>
        <taxon>Candidatus Muiribacteriota</taxon>
        <taxon>Candidatus Muiribacteriia</taxon>
        <taxon>Candidatus Muiribacteriales</taxon>
        <taxon>Candidatus Muiribacteriaceae</taxon>
        <taxon>Candidatus Muiribacterium</taxon>
    </lineage>
</organism>
<name>A0A2N5ZM92_MUIH1</name>
<evidence type="ECO:0000256" key="10">
    <source>
        <dbReference type="ARBA" id="ARBA00047552"/>
    </source>
</evidence>
<dbReference type="InterPro" id="IPR002303">
    <property type="entry name" value="Valyl-tRNA_ligase"/>
</dbReference>
<dbReference type="SUPFAM" id="SSF52374">
    <property type="entry name" value="Nucleotidylyl transferase"/>
    <property type="match status" value="1"/>
</dbReference>
<keyword evidence="3 12" id="KW-0963">Cytoplasm</keyword>
<dbReference type="InterPro" id="IPR019499">
    <property type="entry name" value="Val-tRNA_synth_tRNA-bd"/>
</dbReference>
<evidence type="ECO:0000313" key="16">
    <source>
        <dbReference type="EMBL" id="PLX19742.1"/>
    </source>
</evidence>
<evidence type="ECO:0000256" key="11">
    <source>
        <dbReference type="ARBA" id="ARBA00060830"/>
    </source>
</evidence>
<feature type="domain" description="Methionyl/Valyl/Leucyl/Isoleucyl-tRNA synthetase anticodon-binding" evidence="14">
    <location>
        <begin position="602"/>
        <end position="748"/>
    </location>
</feature>
<dbReference type="SUPFAM" id="SSF46589">
    <property type="entry name" value="tRNA-binding arm"/>
    <property type="match status" value="1"/>
</dbReference>
<feature type="domain" description="Aminoacyl-tRNA synthetase class Ia" evidence="13">
    <location>
        <begin position="14"/>
        <end position="559"/>
    </location>
</feature>
<sequence>MDTKYNPSGYEQKLLEKWLSNNTFHSEPDKKKDPFTIVIPPPNVTGVLHMGHALNNTYQDILIRYRRMSGLNACWVPGTDHAGIATQNVVEKKLAKEGKSRYDVGREAFIEDVWEWKKHHGDYIIDQLKKIGCACDWERERFTMDEGLSKAVFTAFQHYYEKGLLYRGHRIINWCPRCQTALSDIETEHQELPGKLYHVKYPIKDSDEFITVATTRPETMLGDVAVAFHPDDERYHHLKGKKIILPIVNKEIEVVYDEYVDREFGTGAVKITPAHDPNDFEVGKRHDLEPVLAMNEDGTMNENAGELEGLDRFVARKKVIEILKEQGLLVKVEENPHNVGHCYRCDTIVEPYLSKQWFVNMKPLAEKAIEVVEQGRIKFTPERWKKVFLEWLYNIRDWCVSRQIWWGHRIPVYYCQDCDEIMVSANSPEKCTKCGSTNIKQDEDVLDTWFSSALWPFSTLGWPEKTKDLEYYYPTSQLVTAPEILFFWVARMIMSGMEFMGDIPFSEVFLTGTVRDETGRKMSKSLGNVIDPLKIIKEYGADALRFTLMVITAQGQDVFLSDEKFQIGRNFYNKLWNASRFVISNLEEYNTEFNKDNLDILDSFILTRLEKTKETISAAYKDFRFDVLSKSIYEFIWDDFCDWYIEGIKPYIYGKKEDDGNKMKVACYVLDNALRMLHPVMPFITEEIHNHLTKVEKSLIDEKYPIKDDQLIDEENLTEFKKIQGIVKEIRNLKAQSNIKKSETIKVILLNDSFKDEESLHYVQYFAGAELELVDTLPEGGKYSKAVAENVEILVDLTENVDLEEEKERLKGEIDKLVKEIERSTKMLNNKGFVANAPEKVVEKEKEKFEMYKESKSKLEETYKNLFPGEEL</sequence>
<keyword evidence="8 12" id="KW-0175">Coiled coil</keyword>
<keyword evidence="6 12" id="KW-0067">ATP-binding</keyword>
<comment type="similarity">
    <text evidence="11 12">Belongs to the class-I aminoacyl-tRNA synthetase family. ValS type 1 subfamily.</text>
</comment>
<dbReference type="InterPro" id="IPR033705">
    <property type="entry name" value="Anticodon_Ia_Val"/>
</dbReference>
<dbReference type="GO" id="GO:0005829">
    <property type="term" value="C:cytosol"/>
    <property type="evidence" value="ECO:0007669"/>
    <property type="project" value="TreeGrafter"/>
</dbReference>
<dbReference type="InterPro" id="IPR001412">
    <property type="entry name" value="aa-tRNA-synth_I_CS"/>
</dbReference>
<reference evidence="16 17" key="1">
    <citation type="submission" date="2017-11" db="EMBL/GenBank/DDBJ databases">
        <title>Genome-resolved metagenomics identifies genetic mobility, metabolic interactions, and unexpected diversity in perchlorate-reducing communities.</title>
        <authorList>
            <person name="Barnum T.P."/>
            <person name="Figueroa I.A."/>
            <person name="Carlstrom C.I."/>
            <person name="Lucas L.N."/>
            <person name="Engelbrektson A.L."/>
            <person name="Coates J.D."/>
        </authorList>
    </citation>
    <scope>NUCLEOTIDE SEQUENCE [LARGE SCALE GENOMIC DNA]</scope>
    <source>
        <strain evidence="16">BM706</strain>
    </source>
</reference>
<proteinExistence type="inferred from homology"/>
<dbReference type="Proteomes" id="UP000234857">
    <property type="component" value="Unassembled WGS sequence"/>
</dbReference>
<evidence type="ECO:0000256" key="8">
    <source>
        <dbReference type="ARBA" id="ARBA00023054"/>
    </source>
</evidence>
<dbReference type="Gene3D" id="1.10.730.10">
    <property type="entry name" value="Isoleucyl-tRNA Synthetase, Domain 1"/>
    <property type="match status" value="1"/>
</dbReference>
<dbReference type="InterPro" id="IPR009008">
    <property type="entry name" value="Val/Leu/Ile-tRNA-synth_edit"/>
</dbReference>
<dbReference type="InterPro" id="IPR002300">
    <property type="entry name" value="aa-tRNA-synth_Ia"/>
</dbReference>
<evidence type="ECO:0000256" key="4">
    <source>
        <dbReference type="ARBA" id="ARBA00022598"/>
    </source>
</evidence>
<evidence type="ECO:0000256" key="1">
    <source>
        <dbReference type="ARBA" id="ARBA00004496"/>
    </source>
</evidence>
<comment type="subcellular location">
    <subcellularLocation>
        <location evidence="1 12">Cytoplasm</location>
    </subcellularLocation>
</comment>
<dbReference type="InterPro" id="IPR014729">
    <property type="entry name" value="Rossmann-like_a/b/a_fold"/>
</dbReference>
<dbReference type="SUPFAM" id="SSF47323">
    <property type="entry name" value="Anticodon-binding domain of a subclass of class I aminoacyl-tRNA synthetases"/>
    <property type="match status" value="1"/>
</dbReference>
<dbReference type="CDD" id="cd07962">
    <property type="entry name" value="Anticodon_Ia_Val"/>
    <property type="match status" value="1"/>
</dbReference>
<feature type="binding site" evidence="12">
    <location>
        <position position="524"/>
    </location>
    <ligand>
        <name>ATP</name>
        <dbReference type="ChEBI" id="CHEBI:30616"/>
    </ligand>
</feature>
<dbReference type="InterPro" id="IPR010978">
    <property type="entry name" value="tRNA-bd_arm"/>
</dbReference>
<dbReference type="InterPro" id="IPR037118">
    <property type="entry name" value="Val-tRNA_synth_C_sf"/>
</dbReference>
<gene>
    <name evidence="12" type="primary">valS</name>
    <name evidence="16" type="ORF">C0601_00830</name>
</gene>
<dbReference type="HAMAP" id="MF_02004">
    <property type="entry name" value="Val_tRNA_synth_type1"/>
    <property type="match status" value="1"/>
</dbReference>
<keyword evidence="9 12" id="KW-0030">Aminoacyl-tRNA synthetase</keyword>
<dbReference type="FunFam" id="1.10.287.380:FF:000001">
    <property type="entry name" value="Valine--tRNA ligase"/>
    <property type="match status" value="1"/>
</dbReference>
<evidence type="ECO:0000256" key="12">
    <source>
        <dbReference type="HAMAP-Rule" id="MF_02004"/>
    </source>
</evidence>
<protein>
    <recommendedName>
        <fullName evidence="12">Valine--tRNA ligase</fullName>
        <ecNumber evidence="12">6.1.1.9</ecNumber>
    </recommendedName>
    <alternativeName>
        <fullName evidence="12">Valyl-tRNA synthetase</fullName>
        <shortName evidence="12">ValRS</shortName>
    </alternativeName>
</protein>
<dbReference type="EMBL" id="PKTG01000019">
    <property type="protein sequence ID" value="PLX19742.1"/>
    <property type="molecule type" value="Genomic_DNA"/>
</dbReference>
<dbReference type="Pfam" id="PF10458">
    <property type="entry name" value="Val_tRNA-synt_C"/>
    <property type="match status" value="1"/>
</dbReference>
<dbReference type="EC" id="6.1.1.9" evidence="12"/>
<keyword evidence="5 12" id="KW-0547">Nucleotide-binding</keyword>
<comment type="subunit">
    <text evidence="2 12">Monomer.</text>
</comment>